<accession>A0ABN5CFX9</accession>
<protein>
    <submittedName>
        <fullName evidence="1">Uncharacterized protein</fullName>
    </submittedName>
</protein>
<dbReference type="Proteomes" id="UP000016521">
    <property type="component" value="Chromosome I"/>
</dbReference>
<evidence type="ECO:0000313" key="1">
    <source>
        <dbReference type="EMBL" id="ATD06136.1"/>
    </source>
</evidence>
<organism evidence="1 2">
    <name type="scientific">Pseudoalteromonas piscicida</name>
    <dbReference type="NCBI Taxonomy" id="43662"/>
    <lineage>
        <taxon>Bacteria</taxon>
        <taxon>Pseudomonadati</taxon>
        <taxon>Pseudomonadota</taxon>
        <taxon>Gammaproteobacteria</taxon>
        <taxon>Alteromonadales</taxon>
        <taxon>Pseudoalteromonadaceae</taxon>
        <taxon>Pseudoalteromonas</taxon>
    </lineage>
</organism>
<dbReference type="EMBL" id="CP011924">
    <property type="protein sequence ID" value="ATD06136.1"/>
    <property type="molecule type" value="Genomic_DNA"/>
</dbReference>
<name>A0ABN5CFX9_PSEO7</name>
<keyword evidence="2" id="KW-1185">Reference proteome</keyword>
<proteinExistence type="predicted"/>
<dbReference type="RefSeq" id="WP_010371847.1">
    <property type="nucleotide sequence ID" value="NZ_CP011924.1"/>
</dbReference>
<gene>
    <name evidence="1" type="ORF">PPIS_a0935</name>
</gene>
<reference evidence="1 2" key="1">
    <citation type="submission" date="2015-06" db="EMBL/GenBank/DDBJ databases">
        <authorList>
            <person name="Xie B.-B."/>
            <person name="Rong J.-C."/>
            <person name="Qin Q.-L."/>
            <person name="Zhang Y.-Z."/>
        </authorList>
    </citation>
    <scope>NUCLEOTIDE SEQUENCE [LARGE SCALE GENOMIC DNA]</scope>
    <source>
        <strain evidence="1 2">JCM 20779</strain>
    </source>
</reference>
<evidence type="ECO:0000313" key="2">
    <source>
        <dbReference type="Proteomes" id="UP000016521"/>
    </source>
</evidence>
<sequence>MEYKQPKTLFERRLDTPDHELYLVSIQSDGTVLSAYGRYAHNSGAKTVSWNEFLQGDMNSLVEKTMGIAVLNEVLEKLRALQS</sequence>